<keyword evidence="2" id="KW-0285">Flavoprotein</keyword>
<accession>A0ABT9R770</accession>
<keyword evidence="3" id="KW-0274">FAD</keyword>
<dbReference type="EMBL" id="JAUSRB010000002">
    <property type="protein sequence ID" value="MDP9864250.1"/>
    <property type="molecule type" value="Genomic_DNA"/>
</dbReference>
<dbReference type="SUPFAM" id="SSF51905">
    <property type="entry name" value="FAD/NAD(P)-binding domain"/>
    <property type="match status" value="1"/>
</dbReference>
<dbReference type="PRINTS" id="PR00420">
    <property type="entry name" value="RNGMNOXGNASE"/>
</dbReference>
<evidence type="ECO:0000256" key="2">
    <source>
        <dbReference type="ARBA" id="ARBA00022630"/>
    </source>
</evidence>
<dbReference type="Gene3D" id="3.50.50.60">
    <property type="entry name" value="FAD/NAD(P)-binding domain"/>
    <property type="match status" value="1"/>
</dbReference>
<comment type="caution">
    <text evidence="5">The sequence shown here is derived from an EMBL/GenBank/DDBJ whole genome shotgun (WGS) entry which is preliminary data.</text>
</comment>
<dbReference type="InterPro" id="IPR050641">
    <property type="entry name" value="RIFMO-like"/>
</dbReference>
<sequence length="384" mass="40642">MEVEMLPTSTDVLVIGAGPTGLTVAVSLAGQGFDVTVVDNQAAGDNTSRAAVVHARTLEVLEPLGVAGRLAAQGIQAPRFTIKDRDRALVPVRFDTLPTRYPYTLMVSQAVTERTLLERLTELGGRVARPYTLESLTQDGEAVTAVFAGGATVTAKYAVGADGMHSTVREQAGIGFTGGQYAESFSLADVRLTGGVPDDEVILYFSPAGLVVVAPLPDGTHRIVATVDEAPAEPDAAFVQALLDSRGPERDRAVVREVVWGSRFRVHHRVADAYRAGRVVLAGDAAHVHSPAGGQGMNTGIQDATALGEALLGALKGDQGALDAYAAARRPVAEQVVAFAGRLTRLATVDKRLRPVRNLVLRTLARVPAFRRGLAWRLSGLIYR</sequence>
<gene>
    <name evidence="5" type="ORF">J2S55_003516</name>
</gene>
<dbReference type="PANTHER" id="PTHR43004:SF19">
    <property type="entry name" value="BINDING MONOOXYGENASE, PUTATIVE (JCVI)-RELATED"/>
    <property type="match status" value="1"/>
</dbReference>
<evidence type="ECO:0000313" key="6">
    <source>
        <dbReference type="Proteomes" id="UP001230426"/>
    </source>
</evidence>
<evidence type="ECO:0000313" key="5">
    <source>
        <dbReference type="EMBL" id="MDP9864250.1"/>
    </source>
</evidence>
<dbReference type="PANTHER" id="PTHR43004">
    <property type="entry name" value="TRK SYSTEM POTASSIUM UPTAKE PROTEIN"/>
    <property type="match status" value="1"/>
</dbReference>
<evidence type="ECO:0000256" key="3">
    <source>
        <dbReference type="ARBA" id="ARBA00022827"/>
    </source>
</evidence>
<keyword evidence="6" id="KW-1185">Reference proteome</keyword>
<evidence type="ECO:0000256" key="1">
    <source>
        <dbReference type="ARBA" id="ARBA00001974"/>
    </source>
</evidence>
<dbReference type="RefSeq" id="WP_306861864.1">
    <property type="nucleotide sequence ID" value="NZ_JAUSRB010000002.1"/>
</dbReference>
<proteinExistence type="predicted"/>
<reference evidence="5 6" key="1">
    <citation type="submission" date="2023-07" db="EMBL/GenBank/DDBJ databases">
        <title>Sequencing the genomes of 1000 actinobacteria strains.</title>
        <authorList>
            <person name="Klenk H.-P."/>
        </authorList>
    </citation>
    <scope>NUCLEOTIDE SEQUENCE [LARGE SCALE GENOMIC DNA]</scope>
    <source>
        <strain evidence="5 6">DSM 44109</strain>
    </source>
</reference>
<comment type="cofactor">
    <cofactor evidence="1">
        <name>FAD</name>
        <dbReference type="ChEBI" id="CHEBI:57692"/>
    </cofactor>
</comment>
<dbReference type="Proteomes" id="UP001230426">
    <property type="component" value="Unassembled WGS sequence"/>
</dbReference>
<evidence type="ECO:0000259" key="4">
    <source>
        <dbReference type="Pfam" id="PF01494"/>
    </source>
</evidence>
<dbReference type="InterPro" id="IPR036188">
    <property type="entry name" value="FAD/NAD-bd_sf"/>
</dbReference>
<dbReference type="InterPro" id="IPR002938">
    <property type="entry name" value="FAD-bd"/>
</dbReference>
<feature type="domain" description="FAD-binding" evidence="4">
    <location>
        <begin position="10"/>
        <end position="340"/>
    </location>
</feature>
<dbReference type="Pfam" id="PF01494">
    <property type="entry name" value="FAD_binding_3"/>
    <property type="match status" value="1"/>
</dbReference>
<dbReference type="Gene3D" id="3.30.70.2450">
    <property type="match status" value="1"/>
</dbReference>
<name>A0ABT9R770_9ACTN</name>
<protein>
    <submittedName>
        <fullName evidence="5">2-polyprenyl-6-methoxyphenol hydroxylase-like FAD-dependent oxidoreductase</fullName>
    </submittedName>
</protein>
<organism evidence="5 6">
    <name type="scientific">Streptosporangium brasiliense</name>
    <dbReference type="NCBI Taxonomy" id="47480"/>
    <lineage>
        <taxon>Bacteria</taxon>
        <taxon>Bacillati</taxon>
        <taxon>Actinomycetota</taxon>
        <taxon>Actinomycetes</taxon>
        <taxon>Streptosporangiales</taxon>
        <taxon>Streptosporangiaceae</taxon>
        <taxon>Streptosporangium</taxon>
    </lineage>
</organism>